<dbReference type="AlphaFoldDB" id="A0A926NMA1"/>
<feature type="domain" description="Inward rectifier potassium channel C-terminal" evidence="13">
    <location>
        <begin position="160"/>
        <end position="308"/>
    </location>
</feature>
<keyword evidence="4 11" id="KW-0812">Transmembrane</keyword>
<organism evidence="14 15">
    <name type="scientific">Mucilaginibacter glaciei</name>
    <dbReference type="NCBI Taxonomy" id="2772109"/>
    <lineage>
        <taxon>Bacteria</taxon>
        <taxon>Pseudomonadati</taxon>
        <taxon>Bacteroidota</taxon>
        <taxon>Sphingobacteriia</taxon>
        <taxon>Sphingobacteriales</taxon>
        <taxon>Sphingobacteriaceae</taxon>
        <taxon>Mucilaginibacter</taxon>
    </lineage>
</organism>
<evidence type="ECO:0000256" key="2">
    <source>
        <dbReference type="ARBA" id="ARBA00022448"/>
    </source>
</evidence>
<dbReference type="SUPFAM" id="SSF81296">
    <property type="entry name" value="E set domains"/>
    <property type="match status" value="1"/>
</dbReference>
<evidence type="ECO:0000256" key="11">
    <source>
        <dbReference type="SAM" id="Phobius"/>
    </source>
</evidence>
<dbReference type="InterPro" id="IPR013099">
    <property type="entry name" value="K_chnl_dom"/>
</dbReference>
<comment type="subcellular location">
    <subcellularLocation>
        <location evidence="1">Membrane</location>
        <topology evidence="1">Multi-pass membrane protein</topology>
    </subcellularLocation>
</comment>
<feature type="transmembrane region" description="Helical" evidence="11">
    <location>
        <begin position="97"/>
        <end position="119"/>
    </location>
</feature>
<evidence type="ECO:0000259" key="12">
    <source>
        <dbReference type="Pfam" id="PF07885"/>
    </source>
</evidence>
<evidence type="ECO:0000256" key="9">
    <source>
        <dbReference type="ARBA" id="ARBA00023136"/>
    </source>
</evidence>
<protein>
    <submittedName>
        <fullName evidence="14">Ion transporter</fullName>
    </submittedName>
</protein>
<proteinExistence type="predicted"/>
<dbReference type="RefSeq" id="WP_191160964.1">
    <property type="nucleotide sequence ID" value="NZ_JACWMX010000001.1"/>
</dbReference>
<keyword evidence="3" id="KW-0633">Potassium transport</keyword>
<dbReference type="Proteomes" id="UP000619078">
    <property type="component" value="Unassembled WGS sequence"/>
</dbReference>
<dbReference type="InterPro" id="IPR014756">
    <property type="entry name" value="Ig_E-set"/>
</dbReference>
<keyword evidence="5" id="KW-0851">Voltage-gated channel</keyword>
<accession>A0A926NMA1</accession>
<dbReference type="PANTHER" id="PTHR11767:SF102">
    <property type="entry name" value="INWARDLY RECTIFYING POTASSIUM CHANNEL 1, ISOFORM F"/>
    <property type="match status" value="1"/>
</dbReference>
<dbReference type="GO" id="GO:0034702">
    <property type="term" value="C:monoatomic ion channel complex"/>
    <property type="evidence" value="ECO:0007669"/>
    <property type="project" value="UniProtKB-KW"/>
</dbReference>
<dbReference type="GO" id="GO:1990573">
    <property type="term" value="P:potassium ion import across plasma membrane"/>
    <property type="evidence" value="ECO:0007669"/>
    <property type="project" value="TreeGrafter"/>
</dbReference>
<dbReference type="InterPro" id="IPR016449">
    <property type="entry name" value="K_chnl_inward-rec_Kir"/>
</dbReference>
<evidence type="ECO:0000259" key="13">
    <source>
        <dbReference type="Pfam" id="PF17655"/>
    </source>
</evidence>
<dbReference type="GO" id="GO:0005886">
    <property type="term" value="C:plasma membrane"/>
    <property type="evidence" value="ECO:0007669"/>
    <property type="project" value="TreeGrafter"/>
</dbReference>
<evidence type="ECO:0000256" key="5">
    <source>
        <dbReference type="ARBA" id="ARBA00022882"/>
    </source>
</evidence>
<evidence type="ECO:0000256" key="1">
    <source>
        <dbReference type="ARBA" id="ARBA00004141"/>
    </source>
</evidence>
<keyword evidence="10" id="KW-0407">Ion channel</keyword>
<evidence type="ECO:0000256" key="6">
    <source>
        <dbReference type="ARBA" id="ARBA00022958"/>
    </source>
</evidence>
<keyword evidence="7 11" id="KW-1133">Transmembrane helix</keyword>
<reference evidence="14" key="1">
    <citation type="submission" date="2020-09" db="EMBL/GenBank/DDBJ databases">
        <title>Novel species of Mucilaginibacter isolated from a glacier on the Tibetan Plateau.</title>
        <authorList>
            <person name="Liu Q."/>
            <person name="Xin Y.-H."/>
        </authorList>
    </citation>
    <scope>NUCLEOTIDE SEQUENCE</scope>
    <source>
        <strain evidence="14">ZB1P21</strain>
    </source>
</reference>
<evidence type="ECO:0000313" key="15">
    <source>
        <dbReference type="Proteomes" id="UP000619078"/>
    </source>
</evidence>
<keyword evidence="6" id="KW-0630">Potassium</keyword>
<dbReference type="GO" id="GO:0034765">
    <property type="term" value="P:regulation of monoatomic ion transmembrane transport"/>
    <property type="evidence" value="ECO:0007669"/>
    <property type="project" value="TreeGrafter"/>
</dbReference>
<keyword evidence="2" id="KW-0813">Transport</keyword>
<feature type="transmembrane region" description="Helical" evidence="11">
    <location>
        <begin position="125"/>
        <end position="149"/>
    </location>
</feature>
<keyword evidence="8" id="KW-0406">Ion transport</keyword>
<evidence type="ECO:0000256" key="10">
    <source>
        <dbReference type="ARBA" id="ARBA00023303"/>
    </source>
</evidence>
<evidence type="ECO:0000313" key="14">
    <source>
        <dbReference type="EMBL" id="MBD1392266.1"/>
    </source>
</evidence>
<evidence type="ECO:0000256" key="7">
    <source>
        <dbReference type="ARBA" id="ARBA00022989"/>
    </source>
</evidence>
<dbReference type="Gene3D" id="2.60.40.1400">
    <property type="entry name" value="G protein-activated inward rectifier potassium channel 1"/>
    <property type="match status" value="1"/>
</dbReference>
<gene>
    <name evidence="14" type="ORF">IDJ76_04065</name>
</gene>
<dbReference type="Pfam" id="PF17655">
    <property type="entry name" value="IRK_C"/>
    <property type="match status" value="1"/>
</dbReference>
<dbReference type="PANTHER" id="PTHR11767">
    <property type="entry name" value="INWARD RECTIFIER POTASSIUM CHANNEL"/>
    <property type="match status" value="1"/>
</dbReference>
<evidence type="ECO:0000256" key="3">
    <source>
        <dbReference type="ARBA" id="ARBA00022538"/>
    </source>
</evidence>
<dbReference type="GO" id="GO:0005242">
    <property type="term" value="F:inward rectifier potassium channel activity"/>
    <property type="evidence" value="ECO:0007669"/>
    <property type="project" value="InterPro"/>
</dbReference>
<dbReference type="InterPro" id="IPR013518">
    <property type="entry name" value="K_chnl_inward-rec_Kir_cyto"/>
</dbReference>
<dbReference type="Pfam" id="PF07885">
    <property type="entry name" value="Ion_trans_2"/>
    <property type="match status" value="1"/>
</dbReference>
<evidence type="ECO:0000256" key="8">
    <source>
        <dbReference type="ARBA" id="ARBA00023065"/>
    </source>
</evidence>
<evidence type="ECO:0000256" key="4">
    <source>
        <dbReference type="ARBA" id="ARBA00022692"/>
    </source>
</evidence>
<keyword evidence="15" id="KW-1185">Reference proteome</keyword>
<dbReference type="PRINTS" id="PR01320">
    <property type="entry name" value="KIRCHANNEL"/>
</dbReference>
<feature type="transmembrane region" description="Helical" evidence="11">
    <location>
        <begin position="61"/>
        <end position="85"/>
    </location>
</feature>
<dbReference type="Gene3D" id="1.10.287.70">
    <property type="match status" value="1"/>
</dbReference>
<dbReference type="InterPro" id="IPR041647">
    <property type="entry name" value="IRK_C"/>
</dbReference>
<dbReference type="EMBL" id="JACWMX010000001">
    <property type="protein sequence ID" value="MBD1392266.1"/>
    <property type="molecule type" value="Genomic_DNA"/>
</dbReference>
<feature type="domain" description="Potassium channel" evidence="12">
    <location>
        <begin position="70"/>
        <end position="148"/>
    </location>
</feature>
<keyword evidence="9 11" id="KW-0472">Membrane</keyword>
<name>A0A926NMA1_9SPHI</name>
<sequence length="313" mass="35161">MAIREQQINPENDLGFGPQPVMKSQPLINKDGSVNVRRKGLSLFNTADNYHTLIKMGWGKFWLIILSGYLIVNLIFATIYVTIGADSLDGASGNNGISYFLDAFFFSAQTISTVGYGHISPHGIVANSIAAIESMLGLLAFALATGLLYGRFSRPTAKIVYSNNILISPYKEDGKGLMFRISNLRRNVLIDLNVEVIFSYNETVDGKPIRRFFPLELERREVSILTLNWTIVHPLDGNSPLADATPDELDRTQASFSVLLKAFDDTFSQTVHSRTSYQYCDMVWDAKFVQMFEREESGRIMLDMSKISDYNHL</sequence>
<comment type="caution">
    <text evidence="14">The sequence shown here is derived from an EMBL/GenBank/DDBJ whole genome shotgun (WGS) entry which is preliminary data.</text>
</comment>
<dbReference type="SUPFAM" id="SSF81324">
    <property type="entry name" value="Voltage-gated potassium channels"/>
    <property type="match status" value="1"/>
</dbReference>